<dbReference type="Pfam" id="PF16694">
    <property type="entry name" value="Cytochrome_P460"/>
    <property type="match status" value="1"/>
</dbReference>
<dbReference type="InterPro" id="IPR032033">
    <property type="entry name" value="Cytochrome_P460"/>
</dbReference>
<dbReference type="Gene3D" id="3.50.70.20">
    <property type="entry name" value="Cytochrome P460"/>
    <property type="match status" value="1"/>
</dbReference>
<protein>
    <recommendedName>
        <fullName evidence="2">Cytochrome P460 domain-containing protein</fullName>
    </recommendedName>
</protein>
<gene>
    <name evidence="3" type="ORF">EHS89_05535</name>
</gene>
<keyword evidence="4" id="KW-1185">Reference proteome</keyword>
<name>A0A3P1STY9_9GAMM</name>
<dbReference type="PROSITE" id="PS51257">
    <property type="entry name" value="PROKAR_LIPOPROTEIN"/>
    <property type="match status" value="1"/>
</dbReference>
<dbReference type="InterPro" id="IPR038142">
    <property type="entry name" value="Cytochrome_P460_sp"/>
</dbReference>
<organism evidence="3 4">
    <name type="scientific">Amphritea balenae</name>
    <dbReference type="NCBI Taxonomy" id="452629"/>
    <lineage>
        <taxon>Bacteria</taxon>
        <taxon>Pseudomonadati</taxon>
        <taxon>Pseudomonadota</taxon>
        <taxon>Gammaproteobacteria</taxon>
        <taxon>Oceanospirillales</taxon>
        <taxon>Oceanospirillaceae</taxon>
        <taxon>Amphritea</taxon>
    </lineage>
</organism>
<evidence type="ECO:0000259" key="2">
    <source>
        <dbReference type="Pfam" id="PF16694"/>
    </source>
</evidence>
<evidence type="ECO:0000256" key="1">
    <source>
        <dbReference type="SAM" id="SignalP"/>
    </source>
</evidence>
<feature type="signal peptide" evidence="1">
    <location>
        <begin position="1"/>
        <end position="25"/>
    </location>
</feature>
<dbReference type="EMBL" id="RQXV01000002">
    <property type="protein sequence ID" value="RRD00550.1"/>
    <property type="molecule type" value="Genomic_DNA"/>
</dbReference>
<feature type="chain" id="PRO_5018288125" description="Cytochrome P460 domain-containing protein" evidence="1">
    <location>
        <begin position="26"/>
        <end position="173"/>
    </location>
</feature>
<evidence type="ECO:0000313" key="4">
    <source>
        <dbReference type="Proteomes" id="UP000267535"/>
    </source>
</evidence>
<feature type="domain" description="Cytochrome P460" evidence="2">
    <location>
        <begin position="38"/>
        <end position="164"/>
    </location>
</feature>
<sequence length="173" mass="18770">MKPSNLIKAGLFLSISGLVVGCASALDYSGNTDARWADFKSWTKITQDRTSTGDPTGLVSGVHKGRDGYRDVYVNDIGLATNQGTAPYNYPVGSVIVKEQFDDLAAFKAQKPTDLTIMVKIRDSATPDASNWAWAAGYDAKLEEVNAFCSGCHSAAAKDDFVFTNEDFLKKFH</sequence>
<accession>A0A3P1STY9</accession>
<dbReference type="RefSeq" id="WP_124925131.1">
    <property type="nucleotide sequence ID" value="NZ_BMOH01000003.1"/>
</dbReference>
<dbReference type="AlphaFoldDB" id="A0A3P1STY9"/>
<dbReference type="CDD" id="cd20716">
    <property type="entry name" value="cyt_P460_fam"/>
    <property type="match status" value="1"/>
</dbReference>
<proteinExistence type="predicted"/>
<comment type="caution">
    <text evidence="3">The sequence shown here is derived from an EMBL/GenBank/DDBJ whole genome shotgun (WGS) entry which is preliminary data.</text>
</comment>
<reference evidence="3 4" key="1">
    <citation type="submission" date="2018-11" db="EMBL/GenBank/DDBJ databases">
        <title>The draft genome sequence of Amphritea balenae JAMM 1525T.</title>
        <authorList>
            <person name="Fang Z."/>
            <person name="Zhang Y."/>
            <person name="Han X."/>
        </authorList>
    </citation>
    <scope>NUCLEOTIDE SEQUENCE [LARGE SCALE GENOMIC DNA]</scope>
    <source>
        <strain evidence="3 4">JAMM 1525</strain>
    </source>
</reference>
<dbReference type="Proteomes" id="UP000267535">
    <property type="component" value="Unassembled WGS sequence"/>
</dbReference>
<keyword evidence="1" id="KW-0732">Signal</keyword>
<dbReference type="OrthoDB" id="511546at2"/>
<evidence type="ECO:0000313" key="3">
    <source>
        <dbReference type="EMBL" id="RRD00550.1"/>
    </source>
</evidence>